<proteinExistence type="predicted"/>
<gene>
    <name evidence="1" type="ORF">ADH66_12050</name>
    <name evidence="2" type="ORF">I5Q82_02360</name>
</gene>
<evidence type="ECO:0000313" key="4">
    <source>
        <dbReference type="Proteomes" id="UP000596035"/>
    </source>
</evidence>
<reference evidence="3" key="2">
    <citation type="submission" date="2017-05" db="EMBL/GenBank/DDBJ databases">
        <title>Improved OligoMM genomes.</title>
        <authorList>
            <person name="Garzetti D."/>
        </authorList>
    </citation>
    <scope>NUCLEOTIDE SEQUENCE [LARGE SCALE GENOMIC DNA]</scope>
    <source>
        <strain evidence="3">KB18</strain>
    </source>
</reference>
<organism evidence="2 4">
    <name type="scientific">Acutalibacter muris</name>
    <dbReference type="NCBI Taxonomy" id="1796620"/>
    <lineage>
        <taxon>Bacteria</taxon>
        <taxon>Bacillati</taxon>
        <taxon>Bacillota</taxon>
        <taxon>Clostridia</taxon>
        <taxon>Eubacteriales</taxon>
        <taxon>Acutalibacteraceae</taxon>
        <taxon>Acutalibacter</taxon>
    </lineage>
</organism>
<reference evidence="2 4" key="3">
    <citation type="submission" date="2020-11" db="EMBL/GenBank/DDBJ databases">
        <title>Closed and high quality bacterial genomes of the OMM12 community.</title>
        <authorList>
            <person name="Marbouty M."/>
            <person name="Lamy-Besnier Q."/>
            <person name="Debarbieux L."/>
            <person name="Koszul R."/>
        </authorList>
    </citation>
    <scope>NUCLEOTIDE SEQUENCE [LARGE SCALE GENOMIC DNA]</scope>
    <source>
        <strain evidence="2 4">KB18</strain>
    </source>
</reference>
<evidence type="ECO:0000313" key="1">
    <source>
        <dbReference type="EMBL" id="ASB41325.1"/>
    </source>
</evidence>
<dbReference type="Proteomes" id="UP000196710">
    <property type="component" value="Chromosome"/>
</dbReference>
<dbReference type="EMBL" id="CP065321">
    <property type="protein sequence ID" value="QQR30591.1"/>
    <property type="molecule type" value="Genomic_DNA"/>
</dbReference>
<evidence type="ECO:0000313" key="2">
    <source>
        <dbReference type="EMBL" id="QQR30591.1"/>
    </source>
</evidence>
<protein>
    <submittedName>
        <fullName evidence="2">Uncharacterized protein</fullName>
    </submittedName>
</protein>
<dbReference type="AlphaFoldDB" id="A0A1Z2XSD2"/>
<dbReference type="RefSeq" id="WP_066540410.1">
    <property type="nucleotide sequence ID" value="NZ_CAPVCI010000046.1"/>
</dbReference>
<sequence>MRHFEYFLFENFDPDQTAAHPGNPRQILRTQADGILSRVADFPPGACPAGLLHEEFGSEAVDRLISAGALRNNGERIYFDTPVFLAEDAPALQRFSRKTSIPLADLLCKQREKLWETAETVCNGFPPSVNLLDSVAIFGSRDIIMAGRQIGI</sequence>
<dbReference type="Proteomes" id="UP000596035">
    <property type="component" value="Chromosome"/>
</dbReference>
<accession>A0A1Z2XSD2</accession>
<name>A0A1Z2XSD2_9FIRM</name>
<dbReference type="EMBL" id="CP021422">
    <property type="protein sequence ID" value="ASB41325.1"/>
    <property type="molecule type" value="Genomic_DNA"/>
</dbReference>
<dbReference type="KEGG" id="amur:ADH66_12050"/>
<reference evidence="1" key="1">
    <citation type="journal article" date="2017" name="Genome Announc.">
        <title>High-Quality Whole-Genome Sequences of the Oligo-Mouse-Microbiota Bacterial Community.</title>
        <authorList>
            <person name="Garzetti D."/>
            <person name="Brugiroux S."/>
            <person name="Bunk B."/>
            <person name="Pukall R."/>
            <person name="McCoy K.D."/>
            <person name="Macpherson A.J."/>
            <person name="Stecher B."/>
        </authorList>
    </citation>
    <scope>NUCLEOTIDE SEQUENCE</scope>
    <source>
        <strain evidence="1">KB18</strain>
    </source>
</reference>
<evidence type="ECO:0000313" key="3">
    <source>
        <dbReference type="Proteomes" id="UP000196710"/>
    </source>
</evidence>
<keyword evidence="3" id="KW-1185">Reference proteome</keyword>